<reference evidence="1 2" key="1">
    <citation type="submission" date="2018-10" db="EMBL/GenBank/DDBJ databases">
        <title>Robbsia sp. DHC34, isolated from soil.</title>
        <authorList>
            <person name="Gao Z.-H."/>
            <person name="Qiu L.-H."/>
        </authorList>
    </citation>
    <scope>NUCLEOTIDE SEQUENCE [LARGE SCALE GENOMIC DNA]</scope>
    <source>
        <strain evidence="1 2">DHC34</strain>
    </source>
</reference>
<evidence type="ECO:0000313" key="2">
    <source>
        <dbReference type="Proteomes" id="UP000270342"/>
    </source>
</evidence>
<accession>A0A494Y097</accession>
<sequence length="379" mass="42557">MVPSTNSHFWSMEEMLTLCFPSRVVRAPVLTALKARCSAFAKEWIPGVASVLEQRELKNSLMDVKRDLDLMRSVMVGVLENPNMSAKIDQLFSLLVGKVEGQAINVRMEIRAALDQLFEISNIFDIDAHLKFDETLPNTTPFRSQARGLADGATRDAVMAANPNALLAIRRKLSDRSDFNRYLRSTLVHELSHLTREPTVDLVVWGNERAYRRYAIDSADWLSDGRVDISALVFKGIQYAAGVERRNPLTNAETLALLSDLLFEVASDPNVLDEYLARLPEFTEAVMNEVRSYQGRCKSELEGRIKATEREIQRIQPPAGEAPSEEVAALLQEHQASIDEDRADLANFSIQVVLKNGLPRSKLPSFVVRLRSPVLMDPH</sequence>
<organism evidence="1 2">
    <name type="scientific">Pararobbsia silviterrae</name>
    <dbReference type="NCBI Taxonomy" id="1792498"/>
    <lineage>
        <taxon>Bacteria</taxon>
        <taxon>Pseudomonadati</taxon>
        <taxon>Pseudomonadota</taxon>
        <taxon>Betaproteobacteria</taxon>
        <taxon>Burkholderiales</taxon>
        <taxon>Burkholderiaceae</taxon>
        <taxon>Pararobbsia</taxon>
    </lineage>
</organism>
<dbReference type="EMBL" id="RBZU01000007">
    <property type="protein sequence ID" value="RKP53253.1"/>
    <property type="molecule type" value="Genomic_DNA"/>
</dbReference>
<proteinExistence type="predicted"/>
<evidence type="ECO:0000313" key="1">
    <source>
        <dbReference type="EMBL" id="RKP53253.1"/>
    </source>
</evidence>
<name>A0A494Y097_9BURK</name>
<protein>
    <submittedName>
        <fullName evidence="1">Uncharacterized protein</fullName>
    </submittedName>
</protein>
<keyword evidence="2" id="KW-1185">Reference proteome</keyword>
<comment type="caution">
    <text evidence="1">The sequence shown here is derived from an EMBL/GenBank/DDBJ whole genome shotgun (WGS) entry which is preliminary data.</text>
</comment>
<dbReference type="AlphaFoldDB" id="A0A494Y097"/>
<gene>
    <name evidence="1" type="ORF">D7S86_16075</name>
</gene>
<dbReference type="Proteomes" id="UP000270342">
    <property type="component" value="Unassembled WGS sequence"/>
</dbReference>